<comment type="caution">
    <text evidence="1">The sequence shown here is derived from an EMBL/GenBank/DDBJ whole genome shotgun (WGS) entry which is preliminary data.</text>
</comment>
<gene>
    <name evidence="1" type="ORF">RIB2604_01807920</name>
</gene>
<evidence type="ECO:0000313" key="2">
    <source>
        <dbReference type="Proteomes" id="UP000075230"/>
    </source>
</evidence>
<accession>A0A146FGH8</accession>
<dbReference type="Proteomes" id="UP000075230">
    <property type="component" value="Unassembled WGS sequence"/>
</dbReference>
<reference evidence="2" key="2">
    <citation type="submission" date="2016-02" db="EMBL/GenBank/DDBJ databases">
        <title>Genome sequencing of Aspergillus luchuensis NBRC 4314.</title>
        <authorList>
            <person name="Yamada O."/>
        </authorList>
    </citation>
    <scope>NUCLEOTIDE SEQUENCE [LARGE SCALE GENOMIC DNA]</scope>
    <source>
        <strain evidence="2">RIB 2604</strain>
    </source>
</reference>
<organism evidence="1 2">
    <name type="scientific">Aspergillus kawachii</name>
    <name type="common">White koji mold</name>
    <name type="synonym">Aspergillus awamori var. kawachi</name>
    <dbReference type="NCBI Taxonomy" id="1069201"/>
    <lineage>
        <taxon>Eukaryota</taxon>
        <taxon>Fungi</taxon>
        <taxon>Dikarya</taxon>
        <taxon>Ascomycota</taxon>
        <taxon>Pezizomycotina</taxon>
        <taxon>Eurotiomycetes</taxon>
        <taxon>Eurotiomycetidae</taxon>
        <taxon>Eurotiales</taxon>
        <taxon>Aspergillaceae</taxon>
        <taxon>Aspergillus</taxon>
        <taxon>Aspergillus subgen. Circumdati</taxon>
    </lineage>
</organism>
<proteinExistence type="predicted"/>
<dbReference type="AlphaFoldDB" id="A0A146FGH8"/>
<name>A0A146FGH8_ASPKA</name>
<evidence type="ECO:0000313" key="1">
    <source>
        <dbReference type="EMBL" id="GAT24957.1"/>
    </source>
</evidence>
<sequence>MTPLLTGAGLGGSRCPYLDGLACGTLWFKRMSPARDLFWVEPSMCELQKHSKRSEESLTSFRRLEPAIHRSRMQDVFNASWEKSGADPPLRVGMSLNKAAIDPDYLRDMGFSLPGSVVDSALVASFDYVHTATHTQLRALMTWSMENRKYEPDILVGWKFKGTLPGYSDLVDDSRYTQHTAEGFDISIPWSGEVVSGGHAVSRVVELATRPEKQDVL</sequence>
<reference evidence="1 2" key="1">
    <citation type="journal article" date="2016" name="DNA Res.">
        <title>Genome sequence of Aspergillus luchuensis NBRC 4314.</title>
        <authorList>
            <person name="Yamada O."/>
            <person name="Machida M."/>
            <person name="Hosoyama A."/>
            <person name="Goto M."/>
            <person name="Takahashi T."/>
            <person name="Futagami T."/>
            <person name="Yamagata Y."/>
            <person name="Takeuchi M."/>
            <person name="Kobayashi T."/>
            <person name="Koike H."/>
            <person name="Abe K."/>
            <person name="Asai K."/>
            <person name="Arita M."/>
            <person name="Fujita N."/>
            <person name="Fukuda K."/>
            <person name="Higa K."/>
            <person name="Horikawa H."/>
            <person name="Ishikawa T."/>
            <person name="Jinno K."/>
            <person name="Kato Y."/>
            <person name="Kirimura K."/>
            <person name="Mizutani O."/>
            <person name="Nakasone K."/>
            <person name="Sano M."/>
            <person name="Shiraishi Y."/>
            <person name="Tsukahara M."/>
            <person name="Gomi K."/>
        </authorList>
    </citation>
    <scope>NUCLEOTIDE SEQUENCE [LARGE SCALE GENOMIC DNA]</scope>
    <source>
        <strain evidence="1 2">RIB 2604</strain>
    </source>
</reference>
<dbReference type="EMBL" id="BCWF01000018">
    <property type="protein sequence ID" value="GAT24957.1"/>
    <property type="molecule type" value="Genomic_DNA"/>
</dbReference>
<protein>
    <submittedName>
        <fullName evidence="1">Uncharacterized protein</fullName>
    </submittedName>
</protein>